<keyword evidence="8 11" id="KW-1133">Transmembrane helix</keyword>
<dbReference type="EMBL" id="JBHTAH010000001">
    <property type="protein sequence ID" value="MFC7068340.1"/>
    <property type="molecule type" value="Genomic_DNA"/>
</dbReference>
<comment type="similarity">
    <text evidence="2">Belongs to the cytochrome c oxidase subunit 2 family.</text>
</comment>
<evidence type="ECO:0000256" key="10">
    <source>
        <dbReference type="ARBA" id="ARBA00023136"/>
    </source>
</evidence>
<dbReference type="InterPro" id="IPR008972">
    <property type="entry name" value="Cupredoxin"/>
</dbReference>
<feature type="transmembrane region" description="Helical" evidence="11">
    <location>
        <begin position="34"/>
        <end position="55"/>
    </location>
</feature>
<dbReference type="PANTHER" id="PTHR22888">
    <property type="entry name" value="CYTOCHROME C OXIDASE, SUBUNIT II"/>
    <property type="match status" value="1"/>
</dbReference>
<dbReference type="PROSITE" id="PS00078">
    <property type="entry name" value="COX2"/>
    <property type="match status" value="1"/>
</dbReference>
<evidence type="ECO:0000313" key="13">
    <source>
        <dbReference type="EMBL" id="MFC7068340.1"/>
    </source>
</evidence>
<comment type="subcellular location">
    <subcellularLocation>
        <location evidence="1">Membrane</location>
        <topology evidence="1">Multi-pass membrane protein</topology>
    </subcellularLocation>
</comment>
<keyword evidence="9" id="KW-0186">Copper</keyword>
<dbReference type="InterPro" id="IPR045187">
    <property type="entry name" value="CcO_II"/>
</dbReference>
<keyword evidence="7" id="KW-0249">Electron transport</keyword>
<comment type="caution">
    <text evidence="13">The sequence shown here is derived from an EMBL/GenBank/DDBJ whole genome shotgun (WGS) entry which is preliminary data.</text>
</comment>
<protein>
    <submittedName>
        <fullName evidence="13">Cytochrome c oxidase subunit II</fullName>
    </submittedName>
</protein>
<evidence type="ECO:0000259" key="12">
    <source>
        <dbReference type="PROSITE" id="PS50857"/>
    </source>
</evidence>
<dbReference type="NCBIfam" id="TIGR02866">
    <property type="entry name" value="CoxB"/>
    <property type="match status" value="1"/>
</dbReference>
<dbReference type="Proteomes" id="UP001596461">
    <property type="component" value="Unassembled WGS sequence"/>
</dbReference>
<evidence type="ECO:0000256" key="4">
    <source>
        <dbReference type="ARBA" id="ARBA00022660"/>
    </source>
</evidence>
<dbReference type="InterPro" id="IPR001505">
    <property type="entry name" value="Copper_CuA"/>
</dbReference>
<name>A0ABD5W7C8_9EURY</name>
<dbReference type="GO" id="GO:0016020">
    <property type="term" value="C:membrane"/>
    <property type="evidence" value="ECO:0007669"/>
    <property type="project" value="UniProtKB-SubCell"/>
</dbReference>
<keyword evidence="3" id="KW-0813">Transport</keyword>
<evidence type="ECO:0000256" key="6">
    <source>
        <dbReference type="ARBA" id="ARBA00022723"/>
    </source>
</evidence>
<dbReference type="RefSeq" id="WP_284031537.1">
    <property type="nucleotide sequence ID" value="NZ_CP126154.1"/>
</dbReference>
<dbReference type="GeneID" id="81126444"/>
<proteinExistence type="inferred from homology"/>
<keyword evidence="6" id="KW-0479">Metal-binding</keyword>
<evidence type="ECO:0000256" key="2">
    <source>
        <dbReference type="ARBA" id="ARBA00007866"/>
    </source>
</evidence>
<dbReference type="SUPFAM" id="SSF49503">
    <property type="entry name" value="Cupredoxins"/>
    <property type="match status" value="1"/>
</dbReference>
<feature type="domain" description="Cytochrome oxidase subunit II copper A binding" evidence="12">
    <location>
        <begin position="124"/>
        <end position="234"/>
    </location>
</feature>
<dbReference type="Gene3D" id="2.60.40.420">
    <property type="entry name" value="Cupredoxins - blue copper proteins"/>
    <property type="match status" value="1"/>
</dbReference>
<sequence length="267" mass="28035">MVPFATVRGHGTVLHTGGGGLVPRGTRVQVFDSIFEVFLALGTLVGVVVLGYMVVKAYQYRAAADHDDGDVSRPVLGELPRGSEGGGKLFVSFGMSAIIVVSLVAWTYLTLLYVEDPGRSAADPDAIEVEVIGAQFSWTFVYPNGHRTNVLRAPAGTDVHLSVTSRDVFHNFGVPGLRVKSDAIPGQTTETWFVADEPGTYAAHCYELCGSGHSFMDTEVVIMEPDDYEAWYANTSASDGSTNASAANASGSDGPARLAATAGGVGA</sequence>
<reference evidence="13 14" key="1">
    <citation type="journal article" date="2019" name="Int. J. Syst. Evol. Microbiol.">
        <title>The Global Catalogue of Microorganisms (GCM) 10K type strain sequencing project: providing services to taxonomists for standard genome sequencing and annotation.</title>
        <authorList>
            <consortium name="The Broad Institute Genomics Platform"/>
            <consortium name="The Broad Institute Genome Sequencing Center for Infectious Disease"/>
            <person name="Wu L."/>
            <person name="Ma J."/>
        </authorList>
    </citation>
    <scope>NUCLEOTIDE SEQUENCE [LARGE SCALE GENOMIC DNA]</scope>
    <source>
        <strain evidence="13 14">DT31</strain>
    </source>
</reference>
<dbReference type="Pfam" id="PF00116">
    <property type="entry name" value="COX2"/>
    <property type="match status" value="1"/>
</dbReference>
<dbReference type="PANTHER" id="PTHR22888:SF9">
    <property type="entry name" value="CYTOCHROME C OXIDASE SUBUNIT 2"/>
    <property type="match status" value="1"/>
</dbReference>
<organism evidence="13 14">
    <name type="scientific">Halobaculum lipolyticum</name>
    <dbReference type="NCBI Taxonomy" id="3032001"/>
    <lineage>
        <taxon>Archaea</taxon>
        <taxon>Methanobacteriati</taxon>
        <taxon>Methanobacteriota</taxon>
        <taxon>Stenosarchaea group</taxon>
        <taxon>Halobacteria</taxon>
        <taxon>Halobacteriales</taxon>
        <taxon>Haloferacaceae</taxon>
        <taxon>Halobaculum</taxon>
    </lineage>
</organism>
<evidence type="ECO:0000256" key="9">
    <source>
        <dbReference type="ARBA" id="ARBA00023008"/>
    </source>
</evidence>
<dbReference type="AlphaFoldDB" id="A0ABD5W7C8"/>
<dbReference type="GO" id="GO:0046872">
    <property type="term" value="F:metal ion binding"/>
    <property type="evidence" value="ECO:0007669"/>
    <property type="project" value="UniProtKB-KW"/>
</dbReference>
<evidence type="ECO:0000256" key="1">
    <source>
        <dbReference type="ARBA" id="ARBA00004141"/>
    </source>
</evidence>
<accession>A0ABD5W7C8</accession>
<dbReference type="InterPro" id="IPR002429">
    <property type="entry name" value="CcO_II-like_C"/>
</dbReference>
<keyword evidence="5 11" id="KW-0812">Transmembrane</keyword>
<keyword evidence="10 11" id="KW-0472">Membrane</keyword>
<evidence type="ECO:0000256" key="11">
    <source>
        <dbReference type="SAM" id="Phobius"/>
    </source>
</evidence>
<evidence type="ECO:0000256" key="3">
    <source>
        <dbReference type="ARBA" id="ARBA00022448"/>
    </source>
</evidence>
<keyword evidence="4" id="KW-0679">Respiratory chain</keyword>
<evidence type="ECO:0000256" key="5">
    <source>
        <dbReference type="ARBA" id="ARBA00022692"/>
    </source>
</evidence>
<dbReference type="PROSITE" id="PS50857">
    <property type="entry name" value="COX2_CUA"/>
    <property type="match status" value="1"/>
</dbReference>
<evidence type="ECO:0000313" key="14">
    <source>
        <dbReference type="Proteomes" id="UP001596461"/>
    </source>
</evidence>
<evidence type="ECO:0000256" key="7">
    <source>
        <dbReference type="ARBA" id="ARBA00022982"/>
    </source>
</evidence>
<dbReference type="InterPro" id="IPR014222">
    <property type="entry name" value="Cyt_c_oxidase_su2"/>
</dbReference>
<feature type="transmembrane region" description="Helical" evidence="11">
    <location>
        <begin position="89"/>
        <end position="109"/>
    </location>
</feature>
<evidence type="ECO:0000256" key="8">
    <source>
        <dbReference type="ARBA" id="ARBA00022989"/>
    </source>
</evidence>
<gene>
    <name evidence="13" type="primary">coxB</name>
    <name evidence="13" type="ORF">ACFQL9_01695</name>
</gene>
<keyword evidence="14" id="KW-1185">Reference proteome</keyword>